<protein>
    <recommendedName>
        <fullName evidence="4">Extracellular endo-alpha-(1-&gt;5)-L-arabinanase C-terminal domain-containing protein</fullName>
    </recommendedName>
</protein>
<evidence type="ECO:0000313" key="2">
    <source>
        <dbReference type="EMBL" id="MFD2162602.1"/>
    </source>
</evidence>
<accession>A0ABW4ZL69</accession>
<dbReference type="RefSeq" id="WP_255903283.1">
    <property type="nucleotide sequence ID" value="NZ_JAFMZO010000003.1"/>
</dbReference>
<dbReference type="EMBL" id="JBHUHZ010000001">
    <property type="protein sequence ID" value="MFD2162602.1"/>
    <property type="molecule type" value="Genomic_DNA"/>
</dbReference>
<feature type="signal peptide" evidence="1">
    <location>
        <begin position="1"/>
        <end position="20"/>
    </location>
</feature>
<sequence>MRKLFASVALLFVFVLSCFASDITGSWKGVVKIPNRDDLELTYRLKTDGGSLTGSVISQYGEIPLLDGKIKDDQFSFKMEIGEYVVEQTGTMYQDSIVIKSNFRGTDLRGTFTKIK</sequence>
<evidence type="ECO:0000313" key="3">
    <source>
        <dbReference type="Proteomes" id="UP001597387"/>
    </source>
</evidence>
<dbReference type="PROSITE" id="PS51257">
    <property type="entry name" value="PROKAR_LIPOPROTEIN"/>
    <property type="match status" value="1"/>
</dbReference>
<gene>
    <name evidence="2" type="ORF">ACFSJU_09385</name>
</gene>
<keyword evidence="3" id="KW-1185">Reference proteome</keyword>
<evidence type="ECO:0008006" key="4">
    <source>
        <dbReference type="Google" id="ProtNLM"/>
    </source>
</evidence>
<comment type="caution">
    <text evidence="2">The sequence shown here is derived from an EMBL/GenBank/DDBJ whole genome shotgun (WGS) entry which is preliminary data.</text>
</comment>
<keyword evidence="1" id="KW-0732">Signal</keyword>
<feature type="chain" id="PRO_5045222291" description="Extracellular endo-alpha-(1-&gt;5)-L-arabinanase C-terminal domain-containing protein" evidence="1">
    <location>
        <begin position="21"/>
        <end position="116"/>
    </location>
</feature>
<organism evidence="2 3">
    <name type="scientific">Paradesertivirga mongoliensis</name>
    <dbReference type="NCBI Taxonomy" id="2100740"/>
    <lineage>
        <taxon>Bacteria</taxon>
        <taxon>Pseudomonadati</taxon>
        <taxon>Bacteroidota</taxon>
        <taxon>Sphingobacteriia</taxon>
        <taxon>Sphingobacteriales</taxon>
        <taxon>Sphingobacteriaceae</taxon>
        <taxon>Paradesertivirga</taxon>
    </lineage>
</organism>
<dbReference type="Proteomes" id="UP001597387">
    <property type="component" value="Unassembled WGS sequence"/>
</dbReference>
<name>A0ABW4ZL69_9SPHI</name>
<evidence type="ECO:0000256" key="1">
    <source>
        <dbReference type="SAM" id="SignalP"/>
    </source>
</evidence>
<proteinExistence type="predicted"/>
<reference evidence="3" key="1">
    <citation type="journal article" date="2019" name="Int. J. Syst. Evol. Microbiol.">
        <title>The Global Catalogue of Microorganisms (GCM) 10K type strain sequencing project: providing services to taxonomists for standard genome sequencing and annotation.</title>
        <authorList>
            <consortium name="The Broad Institute Genomics Platform"/>
            <consortium name="The Broad Institute Genome Sequencing Center for Infectious Disease"/>
            <person name="Wu L."/>
            <person name="Ma J."/>
        </authorList>
    </citation>
    <scope>NUCLEOTIDE SEQUENCE [LARGE SCALE GENOMIC DNA]</scope>
    <source>
        <strain evidence="3">KCTC 42217</strain>
    </source>
</reference>